<dbReference type="PANTHER" id="PTHR30486">
    <property type="entry name" value="TWITCHING MOTILITY PROTEIN PILT"/>
    <property type="match status" value="1"/>
</dbReference>
<dbReference type="CDD" id="cd01131">
    <property type="entry name" value="PilT"/>
    <property type="match status" value="1"/>
</dbReference>
<dbReference type="PANTHER" id="PTHR30486:SF16">
    <property type="entry name" value="TWITCHING MOTILITY PROTEIN PILT"/>
    <property type="match status" value="1"/>
</dbReference>
<dbReference type="Gene3D" id="3.30.450.90">
    <property type="match status" value="1"/>
</dbReference>
<name>A0A1F5KAA7_9BACT</name>
<gene>
    <name evidence="3" type="ORF">A3F00_05075</name>
</gene>
<dbReference type="AlphaFoldDB" id="A0A1F5KAA7"/>
<proteinExistence type="inferred from homology"/>
<dbReference type="InterPro" id="IPR050921">
    <property type="entry name" value="T4SS_GSP_E_ATPase"/>
</dbReference>
<dbReference type="SUPFAM" id="SSF52540">
    <property type="entry name" value="P-loop containing nucleoside triphosphate hydrolases"/>
    <property type="match status" value="1"/>
</dbReference>
<dbReference type="InterPro" id="IPR027417">
    <property type="entry name" value="P-loop_NTPase"/>
</dbReference>
<dbReference type="InterPro" id="IPR001482">
    <property type="entry name" value="T2SS/T4SS_dom"/>
</dbReference>
<dbReference type="GO" id="GO:0016887">
    <property type="term" value="F:ATP hydrolysis activity"/>
    <property type="evidence" value="ECO:0007669"/>
    <property type="project" value="InterPro"/>
</dbReference>
<organism evidence="3 4">
    <name type="scientific">Candidatus Daviesbacteria bacterium RIFCSPHIGHO2_12_FULL_37_11</name>
    <dbReference type="NCBI Taxonomy" id="1797777"/>
    <lineage>
        <taxon>Bacteria</taxon>
        <taxon>Candidatus Daviesiibacteriota</taxon>
    </lineage>
</organism>
<evidence type="ECO:0000313" key="4">
    <source>
        <dbReference type="Proteomes" id="UP000176527"/>
    </source>
</evidence>
<feature type="domain" description="Bacterial type II secretion system protein E" evidence="2">
    <location>
        <begin position="194"/>
        <end position="208"/>
    </location>
</feature>
<dbReference type="InterPro" id="IPR003593">
    <property type="entry name" value="AAA+_ATPase"/>
</dbReference>
<dbReference type="Gene3D" id="3.40.50.300">
    <property type="entry name" value="P-loop containing nucleotide triphosphate hydrolases"/>
    <property type="match status" value="1"/>
</dbReference>
<dbReference type="NCBIfam" id="TIGR01420">
    <property type="entry name" value="pilT_fam"/>
    <property type="match status" value="1"/>
</dbReference>
<dbReference type="Pfam" id="PF00437">
    <property type="entry name" value="T2SSE"/>
    <property type="match status" value="1"/>
</dbReference>
<evidence type="ECO:0000259" key="2">
    <source>
        <dbReference type="PROSITE" id="PS00662"/>
    </source>
</evidence>
<dbReference type="SMART" id="SM00382">
    <property type="entry name" value="AAA"/>
    <property type="match status" value="1"/>
</dbReference>
<dbReference type="EMBL" id="MFDE01000040">
    <property type="protein sequence ID" value="OGE37531.1"/>
    <property type="molecule type" value="Genomic_DNA"/>
</dbReference>
<accession>A0A1F5KAA7</accession>
<dbReference type="PROSITE" id="PS00662">
    <property type="entry name" value="T2SP_E"/>
    <property type="match status" value="1"/>
</dbReference>
<protein>
    <submittedName>
        <fullName evidence="3">Type IV pili twitching motility protein PilT</fullName>
    </submittedName>
</protein>
<dbReference type="Proteomes" id="UP000176527">
    <property type="component" value="Unassembled WGS sequence"/>
</dbReference>
<sequence>MTIQQLLELTIVRSASDLHLVAGFFPLLRVNGELFPVPGEEIITPSRVEEFINHLANQDQAKIFKDTKELDFSFDFQEKGRFRINLYYQKGNPAVSLRLIPPTIKSFDDLGLPKIIGKLSDLKQGFILVTGPTGHGKSTTIASLINRINQSRAVHVITIEDPIEYVYPPGKALISQREILSDTKGWNNALRAVLREDPDVVLIGEMRDLETIASAMTIAETGHLVFATLHTNSASQSIDRIIDIFPQHQQPQIRIQLASTLEAIISQRLISTINPGRVPAVELLFTTPAVRNMIREAKTYLIDNLIQTSAELGMVNLESSLASLVKNGKITSEVALKYALRPELLSKLLV</sequence>
<dbReference type="InterPro" id="IPR006321">
    <property type="entry name" value="PilT/PilU"/>
</dbReference>
<dbReference type="GO" id="GO:0005524">
    <property type="term" value="F:ATP binding"/>
    <property type="evidence" value="ECO:0007669"/>
    <property type="project" value="InterPro"/>
</dbReference>
<evidence type="ECO:0000313" key="3">
    <source>
        <dbReference type="EMBL" id="OGE37531.1"/>
    </source>
</evidence>
<evidence type="ECO:0000256" key="1">
    <source>
        <dbReference type="ARBA" id="ARBA00006611"/>
    </source>
</evidence>
<reference evidence="3 4" key="1">
    <citation type="journal article" date="2016" name="Nat. Commun.">
        <title>Thousands of microbial genomes shed light on interconnected biogeochemical processes in an aquifer system.</title>
        <authorList>
            <person name="Anantharaman K."/>
            <person name="Brown C.T."/>
            <person name="Hug L.A."/>
            <person name="Sharon I."/>
            <person name="Castelle C.J."/>
            <person name="Probst A.J."/>
            <person name="Thomas B.C."/>
            <person name="Singh A."/>
            <person name="Wilkins M.J."/>
            <person name="Karaoz U."/>
            <person name="Brodie E.L."/>
            <person name="Williams K.H."/>
            <person name="Hubbard S.S."/>
            <person name="Banfield J.F."/>
        </authorList>
    </citation>
    <scope>NUCLEOTIDE SEQUENCE [LARGE SCALE GENOMIC DNA]</scope>
</reference>
<comment type="caution">
    <text evidence="3">The sequence shown here is derived from an EMBL/GenBank/DDBJ whole genome shotgun (WGS) entry which is preliminary data.</text>
</comment>
<comment type="similarity">
    <text evidence="1">Belongs to the GSP E family.</text>
</comment>